<dbReference type="OrthoDB" id="637546at2759"/>
<evidence type="ECO:0000313" key="2">
    <source>
        <dbReference type="EMBL" id="KMZ63177.1"/>
    </source>
</evidence>
<gene>
    <name evidence="2" type="ORF">ZOSMA_41G00200</name>
</gene>
<feature type="compositionally biased region" description="Acidic residues" evidence="1">
    <location>
        <begin position="204"/>
        <end position="213"/>
    </location>
</feature>
<feature type="compositionally biased region" description="Polar residues" evidence="1">
    <location>
        <begin position="178"/>
        <end position="201"/>
    </location>
</feature>
<dbReference type="EMBL" id="LFYR01001258">
    <property type="protein sequence ID" value="KMZ63177.1"/>
    <property type="molecule type" value="Genomic_DNA"/>
</dbReference>
<accession>A0A0K9P4N4</accession>
<feature type="region of interest" description="Disordered" evidence="1">
    <location>
        <begin position="177"/>
        <end position="219"/>
    </location>
</feature>
<organism evidence="2 3">
    <name type="scientific">Zostera marina</name>
    <name type="common">Eelgrass</name>
    <dbReference type="NCBI Taxonomy" id="29655"/>
    <lineage>
        <taxon>Eukaryota</taxon>
        <taxon>Viridiplantae</taxon>
        <taxon>Streptophyta</taxon>
        <taxon>Embryophyta</taxon>
        <taxon>Tracheophyta</taxon>
        <taxon>Spermatophyta</taxon>
        <taxon>Magnoliopsida</taxon>
        <taxon>Liliopsida</taxon>
        <taxon>Zosteraceae</taxon>
        <taxon>Zostera</taxon>
    </lineage>
</organism>
<keyword evidence="3" id="KW-1185">Reference proteome</keyword>
<reference evidence="3" key="1">
    <citation type="journal article" date="2016" name="Nature">
        <title>The genome of the seagrass Zostera marina reveals angiosperm adaptation to the sea.</title>
        <authorList>
            <person name="Olsen J.L."/>
            <person name="Rouze P."/>
            <person name="Verhelst B."/>
            <person name="Lin Y.-C."/>
            <person name="Bayer T."/>
            <person name="Collen J."/>
            <person name="Dattolo E."/>
            <person name="De Paoli E."/>
            <person name="Dittami S."/>
            <person name="Maumus F."/>
            <person name="Michel G."/>
            <person name="Kersting A."/>
            <person name="Lauritano C."/>
            <person name="Lohaus R."/>
            <person name="Toepel M."/>
            <person name="Tonon T."/>
            <person name="Vanneste K."/>
            <person name="Amirebrahimi M."/>
            <person name="Brakel J."/>
            <person name="Bostroem C."/>
            <person name="Chovatia M."/>
            <person name="Grimwood J."/>
            <person name="Jenkins J.W."/>
            <person name="Jueterbock A."/>
            <person name="Mraz A."/>
            <person name="Stam W.T."/>
            <person name="Tice H."/>
            <person name="Bornberg-Bauer E."/>
            <person name="Green P.J."/>
            <person name="Pearson G.A."/>
            <person name="Procaccini G."/>
            <person name="Duarte C.M."/>
            <person name="Schmutz J."/>
            <person name="Reusch T.B.H."/>
            <person name="Van de Peer Y."/>
        </authorList>
    </citation>
    <scope>NUCLEOTIDE SEQUENCE [LARGE SCALE GENOMIC DNA]</scope>
    <source>
        <strain evidence="3">cv. Finnish</strain>
    </source>
</reference>
<evidence type="ECO:0000313" key="3">
    <source>
        <dbReference type="Proteomes" id="UP000036987"/>
    </source>
</evidence>
<protein>
    <submittedName>
        <fullName evidence="2">KH domain-containing protein</fullName>
    </submittedName>
</protein>
<proteinExistence type="predicted"/>
<feature type="compositionally biased region" description="Low complexity" evidence="1">
    <location>
        <begin position="14"/>
        <end position="24"/>
    </location>
</feature>
<name>A0A0K9P4N4_ZOSMR</name>
<feature type="region of interest" description="Disordered" evidence="1">
    <location>
        <begin position="1"/>
        <end position="34"/>
    </location>
</feature>
<dbReference type="STRING" id="29655.A0A0K9P4N4"/>
<evidence type="ECO:0000256" key="1">
    <source>
        <dbReference type="SAM" id="MobiDB-lite"/>
    </source>
</evidence>
<dbReference type="OMA" id="REDICYS"/>
<dbReference type="AlphaFoldDB" id="A0A0K9P4N4"/>
<comment type="caution">
    <text evidence="2">The sequence shown here is derived from an EMBL/GenBank/DDBJ whole genome shotgun (WGS) entry which is preliminary data.</text>
</comment>
<dbReference type="PANTHER" id="PTHR35717">
    <property type="entry name" value="OS05G0156200 PROTEIN"/>
    <property type="match status" value="1"/>
</dbReference>
<dbReference type="Proteomes" id="UP000036987">
    <property type="component" value="Unassembled WGS sequence"/>
</dbReference>
<dbReference type="PANTHER" id="PTHR35717:SF1">
    <property type="entry name" value="OS05G0156200 PROTEIN"/>
    <property type="match status" value="1"/>
</dbReference>
<sequence length="219" mass="24159">MGYDEPSGGGAGMSCSSPSTSSSPNGKRARDPEDEIYLDNFHSQKRYLSEIMANSLNGLKVGDSHPVPENVMESPAREDICYSPMSEDSEDSRYCDNLPTIIVSPQRYQQHKMVSTPASPTHPSYFPGCAVFSVACGTHSRQRNGSGGSDSENRFPSSPNDMCHTADLRRAALLRSVQMRTQPYEQAEQPFSNGLQQNIRNSQEEEGEEEEDCSCYAEI</sequence>
<feature type="region of interest" description="Disordered" evidence="1">
    <location>
        <begin position="140"/>
        <end position="163"/>
    </location>
</feature>